<dbReference type="GO" id="GO:0005525">
    <property type="term" value="F:GTP binding"/>
    <property type="evidence" value="ECO:0007669"/>
    <property type="project" value="UniProtKB-KW"/>
</dbReference>
<dbReference type="GO" id="GO:0006915">
    <property type="term" value="P:apoptotic process"/>
    <property type="evidence" value="ECO:0007669"/>
    <property type="project" value="UniProtKB-KW"/>
</dbReference>
<dbReference type="GO" id="GO:0008053">
    <property type="term" value="P:mitochondrial fusion"/>
    <property type="evidence" value="ECO:0007669"/>
    <property type="project" value="TreeGrafter"/>
</dbReference>
<dbReference type="GO" id="GO:0003924">
    <property type="term" value="F:GTPase activity"/>
    <property type="evidence" value="ECO:0007669"/>
    <property type="project" value="InterPro"/>
</dbReference>
<dbReference type="SMART" id="SM00053">
    <property type="entry name" value="DYNc"/>
    <property type="match status" value="1"/>
</dbReference>
<dbReference type="Pfam" id="PF00350">
    <property type="entry name" value="Dynamin_N"/>
    <property type="match status" value="1"/>
</dbReference>
<keyword evidence="12" id="KW-0446">Lipid-binding</keyword>
<evidence type="ECO:0000256" key="6">
    <source>
        <dbReference type="ARBA" id="ARBA00022741"/>
    </source>
</evidence>
<keyword evidence="5" id="KW-0053">Apoptosis</keyword>
<dbReference type="PANTHER" id="PTHR11566">
    <property type="entry name" value="DYNAMIN"/>
    <property type="match status" value="1"/>
</dbReference>
<keyword evidence="8" id="KW-0378">Hydrolase</keyword>
<dbReference type="GO" id="GO:0008017">
    <property type="term" value="F:microtubule binding"/>
    <property type="evidence" value="ECO:0007669"/>
    <property type="project" value="TreeGrafter"/>
</dbReference>
<dbReference type="GO" id="GO:0048312">
    <property type="term" value="P:intracellular distribution of mitochondria"/>
    <property type="evidence" value="ECO:0007669"/>
    <property type="project" value="TreeGrafter"/>
</dbReference>
<keyword evidence="11 19" id="KW-0175">Coiled coil</keyword>
<dbReference type="OrthoDB" id="415706at2759"/>
<dbReference type="InterPro" id="IPR027417">
    <property type="entry name" value="P-loop_NTPase"/>
</dbReference>
<dbReference type="GO" id="GO:0005758">
    <property type="term" value="C:mitochondrial intermembrane space"/>
    <property type="evidence" value="ECO:0007669"/>
    <property type="project" value="UniProtKB-SubCell"/>
</dbReference>
<keyword evidence="9" id="KW-0809">Transit peptide</keyword>
<dbReference type="FunFam" id="3.40.50.300:FF:000171">
    <property type="entry name" value="Dynamin-like 120 kDa protein, mitochondrial"/>
    <property type="match status" value="1"/>
</dbReference>
<evidence type="ECO:0000256" key="18">
    <source>
        <dbReference type="ARBA" id="ARBA00048040"/>
    </source>
</evidence>
<dbReference type="GO" id="GO:0016559">
    <property type="term" value="P:peroxisome fission"/>
    <property type="evidence" value="ECO:0007669"/>
    <property type="project" value="TreeGrafter"/>
</dbReference>
<dbReference type="GO" id="GO:0008289">
    <property type="term" value="F:lipid binding"/>
    <property type="evidence" value="ECO:0007669"/>
    <property type="project" value="UniProtKB-KW"/>
</dbReference>
<dbReference type="CDD" id="cd08771">
    <property type="entry name" value="DLP_1"/>
    <property type="match status" value="1"/>
</dbReference>
<evidence type="ECO:0000256" key="12">
    <source>
        <dbReference type="ARBA" id="ARBA00023121"/>
    </source>
</evidence>
<protein>
    <recommendedName>
        <fullName evidence="17">Dynamin-like GTPase OPA1, mitochondrial</fullName>
        <ecNumber evidence="3">3.6.5.5</ecNumber>
    </recommendedName>
</protein>
<dbReference type="GO" id="GO:0000266">
    <property type="term" value="P:mitochondrial fission"/>
    <property type="evidence" value="ECO:0007669"/>
    <property type="project" value="TreeGrafter"/>
</dbReference>
<evidence type="ECO:0000313" key="22">
    <source>
        <dbReference type="EMBL" id="CDW45747.1"/>
    </source>
</evidence>
<evidence type="ECO:0000256" key="3">
    <source>
        <dbReference type="ARBA" id="ARBA00011980"/>
    </source>
</evidence>
<evidence type="ECO:0000256" key="19">
    <source>
        <dbReference type="SAM" id="Coils"/>
    </source>
</evidence>
<sequence length="919" mass="105360">MASLVPKLFRHFLKIRYLIVGSTVGGGISLKYRYEEWKSNLPDIKWIESLAEAANGIDKRHVMNTLKCKIQDLDPFLDQTKTQFSTFSSWFSKRLDHAIQQKRISQSTGGTFHSSQESSSSPSMELNKLNLHIMGGSKIRNNDNDTGEDTLNSQRYRDMIDKLNGARDELVKTQARYQKKLEIIEKENAELKKQLLLGLAKNTSQKHSKKSLIDMYSDVLDELSGYDYSYKTGDSLPRVVVIGDQSAGKTSVLEMIAQARIFPRGAGEMMTRAPVSVTLSEGPYHIARFKDSSREFDLNNAKDLQDLRNEVEKRMLNSVQFGKTISKNPISMVVQGPGLQRMVLVDLPGIISTITTGMDPSSKEQIKSLASNYMSNPNAIILCIQDASVDAERSNVVDLISEMDPQGKRTIFVLTKVDLAEKNNINPERIERILSGKLFPMKALGYFAVVTGKGSINESIQDIKRHEDEYFSHSKLFKNSISPSQTTTRNLSYAVSDRFWKMVHDTIEQQADAFKATRFNLETEWKNNFPRMRELDRNELFEKARGDILDEVVNLSLVPARHWENMINGKLWKKIAPYVFENIYLPATQSRFSESSSTISQKNSKGIFNTTVDIRLKQWADTNLGNICVEVGWEVLSNQFSQLIEKHKNSPDHDKIFDNLKSAVVSEAIKRHRWEVKASDALRLIQLNTLEDNTVHDKEQWDSSIRFLESALNEKLKIVQDQLHEQIGPSYFERLLHWKSSTEAHGVNTKIISELQKLFHKTQHTPQLSNEEISIVKRNLMNDGIEANDVMIKNVWNPLFRKHLLEKAVQRCGDCKKGFFAYNKGISTEYDCSDVVLFWRVQQMLKITANNLRQQVINRESKRFERVIKEVLEEFSQSSEQKKSLLSGRRVQLVEELKLVRHIQEKLEDFIYSLNAGQE</sequence>
<evidence type="ECO:0000256" key="7">
    <source>
        <dbReference type="ARBA" id="ARBA00022792"/>
    </source>
</evidence>
<feature type="compositionally biased region" description="Low complexity" evidence="20">
    <location>
        <begin position="114"/>
        <end position="123"/>
    </location>
</feature>
<keyword evidence="15" id="KW-0472">Membrane</keyword>
<evidence type="ECO:0000256" key="10">
    <source>
        <dbReference type="ARBA" id="ARBA00022989"/>
    </source>
</evidence>
<evidence type="ECO:0000256" key="2">
    <source>
        <dbReference type="ARBA" id="ARBA00004569"/>
    </source>
</evidence>
<evidence type="ECO:0000256" key="14">
    <source>
        <dbReference type="ARBA" id="ARBA00023134"/>
    </source>
</evidence>
<evidence type="ECO:0000256" key="9">
    <source>
        <dbReference type="ARBA" id="ARBA00022946"/>
    </source>
</evidence>
<reference evidence="22" key="1">
    <citation type="submission" date="2014-05" db="EMBL/GenBank/DDBJ databases">
        <authorList>
            <person name="Chronopoulou M."/>
        </authorList>
    </citation>
    <scope>NUCLEOTIDE SEQUENCE</scope>
    <source>
        <tissue evidence="22">Whole organism</tissue>
    </source>
</reference>
<dbReference type="SUPFAM" id="SSF52540">
    <property type="entry name" value="P-loop containing nucleoside triphosphate hydrolases"/>
    <property type="match status" value="1"/>
</dbReference>
<dbReference type="InterPro" id="IPR045817">
    <property type="entry name" value="OPA1_C"/>
</dbReference>
<evidence type="ECO:0000256" key="13">
    <source>
        <dbReference type="ARBA" id="ARBA00023128"/>
    </source>
</evidence>
<dbReference type="GO" id="GO:0005743">
    <property type="term" value="C:mitochondrial inner membrane"/>
    <property type="evidence" value="ECO:0007669"/>
    <property type="project" value="UniProtKB-SubCell"/>
</dbReference>
<feature type="compositionally biased region" description="Polar residues" evidence="20">
    <location>
        <begin position="104"/>
        <end position="113"/>
    </location>
</feature>
<keyword evidence="13" id="KW-0496">Mitochondrion</keyword>
<keyword evidence="14" id="KW-0342">GTP-binding</keyword>
<evidence type="ECO:0000256" key="4">
    <source>
        <dbReference type="ARBA" id="ARBA00022692"/>
    </source>
</evidence>
<dbReference type="EMBL" id="HACA01028386">
    <property type="protein sequence ID" value="CDW45747.1"/>
    <property type="molecule type" value="Transcribed_RNA"/>
</dbReference>
<evidence type="ECO:0000256" key="17">
    <source>
        <dbReference type="ARBA" id="ARBA00044791"/>
    </source>
</evidence>
<dbReference type="PRINTS" id="PR00195">
    <property type="entry name" value="DYNAMIN"/>
</dbReference>
<dbReference type="GO" id="GO:0006897">
    <property type="term" value="P:endocytosis"/>
    <property type="evidence" value="ECO:0007669"/>
    <property type="project" value="TreeGrafter"/>
</dbReference>
<accession>A0A0K2V6G5</accession>
<feature type="region of interest" description="Disordered" evidence="20">
    <location>
        <begin position="104"/>
        <end position="124"/>
    </location>
</feature>
<dbReference type="GO" id="GO:0005874">
    <property type="term" value="C:microtubule"/>
    <property type="evidence" value="ECO:0007669"/>
    <property type="project" value="TreeGrafter"/>
</dbReference>
<dbReference type="InterPro" id="IPR030381">
    <property type="entry name" value="G_DYNAMIN_dom"/>
</dbReference>
<organism evidence="22">
    <name type="scientific">Lepeophtheirus salmonis</name>
    <name type="common">Salmon louse</name>
    <name type="synonym">Caligus salmonis</name>
    <dbReference type="NCBI Taxonomy" id="72036"/>
    <lineage>
        <taxon>Eukaryota</taxon>
        <taxon>Metazoa</taxon>
        <taxon>Ecdysozoa</taxon>
        <taxon>Arthropoda</taxon>
        <taxon>Crustacea</taxon>
        <taxon>Multicrustacea</taxon>
        <taxon>Hexanauplia</taxon>
        <taxon>Copepoda</taxon>
        <taxon>Siphonostomatoida</taxon>
        <taxon>Caligidae</taxon>
        <taxon>Lepeophtheirus</taxon>
    </lineage>
</organism>
<dbReference type="PROSITE" id="PS51718">
    <property type="entry name" value="G_DYNAMIN_2"/>
    <property type="match status" value="1"/>
</dbReference>
<evidence type="ECO:0000256" key="15">
    <source>
        <dbReference type="ARBA" id="ARBA00023136"/>
    </source>
</evidence>
<dbReference type="EMBL" id="HACA01028385">
    <property type="protein sequence ID" value="CDW45746.1"/>
    <property type="molecule type" value="Transcribed_RNA"/>
</dbReference>
<dbReference type="InterPro" id="IPR001401">
    <property type="entry name" value="Dynamin_GTPase"/>
</dbReference>
<feature type="coiled-coil region" evidence="19">
    <location>
        <begin position="156"/>
        <end position="194"/>
    </location>
</feature>
<evidence type="ECO:0000256" key="1">
    <source>
        <dbReference type="ARBA" id="ARBA00004434"/>
    </source>
</evidence>
<keyword evidence="4" id="KW-0812">Transmembrane</keyword>
<keyword evidence="16" id="KW-1015">Disulfide bond</keyword>
<dbReference type="EC" id="3.6.5.5" evidence="3"/>
<dbReference type="InterPro" id="IPR022812">
    <property type="entry name" value="Dynamin"/>
</dbReference>
<proteinExistence type="predicted"/>
<evidence type="ECO:0000256" key="20">
    <source>
        <dbReference type="SAM" id="MobiDB-lite"/>
    </source>
</evidence>
<dbReference type="InterPro" id="IPR045063">
    <property type="entry name" value="Dynamin_N"/>
</dbReference>
<comment type="subcellular location">
    <subcellularLocation>
        <location evidence="1">Mitochondrion inner membrane</location>
        <topology evidence="1">Single-pass membrane protein</topology>
    </subcellularLocation>
    <subcellularLocation>
        <location evidence="2">Mitochondrion intermembrane space</location>
    </subcellularLocation>
</comment>
<keyword evidence="6" id="KW-0547">Nucleotide-binding</keyword>
<dbReference type="PANTHER" id="PTHR11566:SF67">
    <property type="entry name" value="DYNAMIN-LIKE 120 KDA PROTEIN, MITOCHONDRIAL"/>
    <property type="match status" value="1"/>
</dbReference>
<evidence type="ECO:0000256" key="16">
    <source>
        <dbReference type="ARBA" id="ARBA00023157"/>
    </source>
</evidence>
<comment type="catalytic activity">
    <reaction evidence="18">
        <text>GTP + H2O = GDP + phosphate + H(+)</text>
        <dbReference type="Rhea" id="RHEA:19669"/>
        <dbReference type="ChEBI" id="CHEBI:15377"/>
        <dbReference type="ChEBI" id="CHEBI:15378"/>
        <dbReference type="ChEBI" id="CHEBI:37565"/>
        <dbReference type="ChEBI" id="CHEBI:43474"/>
        <dbReference type="ChEBI" id="CHEBI:58189"/>
        <dbReference type="EC" id="3.6.5.5"/>
    </reaction>
</comment>
<dbReference type="Pfam" id="PF19434">
    <property type="entry name" value="OPA1_C"/>
    <property type="match status" value="1"/>
</dbReference>
<dbReference type="AlphaFoldDB" id="A0A0K2V6G5"/>
<evidence type="ECO:0000259" key="21">
    <source>
        <dbReference type="PROSITE" id="PS51718"/>
    </source>
</evidence>
<keyword evidence="10" id="KW-1133">Transmembrane helix</keyword>
<evidence type="ECO:0000256" key="5">
    <source>
        <dbReference type="ARBA" id="ARBA00022703"/>
    </source>
</evidence>
<feature type="domain" description="Dynamin-type G" evidence="21">
    <location>
        <begin position="233"/>
        <end position="508"/>
    </location>
</feature>
<keyword evidence="7" id="KW-0999">Mitochondrion inner membrane</keyword>
<name>A0A0K2V6G5_LEPSM</name>
<dbReference type="Gene3D" id="3.40.50.300">
    <property type="entry name" value="P-loop containing nucleotide triphosphate hydrolases"/>
    <property type="match status" value="1"/>
</dbReference>
<evidence type="ECO:0000256" key="11">
    <source>
        <dbReference type="ARBA" id="ARBA00023054"/>
    </source>
</evidence>
<evidence type="ECO:0000256" key="8">
    <source>
        <dbReference type="ARBA" id="ARBA00022801"/>
    </source>
</evidence>